<dbReference type="HOGENOM" id="CLU_554037_0_0_11"/>
<reference evidence="8 9" key="2">
    <citation type="journal article" date="2011" name="PLoS ONE">
        <title>Evidence for reductive genome evolution and lateral acquisition of virulence functions in two Corynebacterium pseudotuberculosis strains.</title>
        <authorList>
            <person name="Ruiz J.C."/>
            <person name="D'Afonseca V."/>
            <person name="Silva A."/>
            <person name="Ali A."/>
            <person name="Pinto A.C."/>
            <person name="Santos A.R."/>
            <person name="Rocha A.A."/>
            <person name="Lopes D.O."/>
            <person name="Dorella F.A."/>
            <person name="Pacheco L.G."/>
            <person name="Costa M.P."/>
            <person name="Turk M.Z."/>
            <person name="Seyffert N."/>
            <person name="Moraes P.M."/>
            <person name="Soares S.C."/>
            <person name="Almeida S.S."/>
            <person name="Castro T.L."/>
            <person name="Abreu V.A."/>
            <person name="Trost E."/>
            <person name="Baumbach J."/>
            <person name="Tauch A."/>
            <person name="Schneider M.P."/>
            <person name="McCulloch J."/>
            <person name="Cerdeira L.T."/>
            <person name="Ramos R.T."/>
            <person name="Zerlotini A."/>
            <person name="Dominitini A."/>
            <person name="Resende D.M."/>
            <person name="Coser E.M."/>
            <person name="Oliveira L.M."/>
            <person name="Pedrosa A.L."/>
            <person name="Vieira C.U."/>
            <person name="Guimaraes C.T."/>
            <person name="Bartholomeu D.C."/>
            <person name="Oliveira D.M."/>
            <person name="Santos F.R."/>
            <person name="Rabelo E.M."/>
            <person name="Lobo F.P."/>
            <person name="Franco G.R."/>
            <person name="Costa A.F."/>
            <person name="Castro I.M."/>
            <person name="Dias S.R."/>
            <person name="Ferro J.A."/>
            <person name="Ortega J.M."/>
            <person name="Paiva L.V."/>
            <person name="Goulart L.R."/>
            <person name="Almeida J.F."/>
            <person name="Ferro M.I."/>
            <person name="Carneiro N.P."/>
            <person name="Falcao P.R."/>
            <person name="Grynberg P."/>
            <person name="Teixeira S.M."/>
            <person name="Brommonschenkel S."/>
            <person name="Oliveira S.C."/>
            <person name="Meyer R."/>
            <person name="Moore R.J."/>
            <person name="Miyoshi A."/>
            <person name="Oliveira G.C."/>
            <person name="Azevedo V."/>
        </authorList>
    </citation>
    <scope>NUCLEOTIDE SEQUENCE [LARGE SCALE GENOMIC DNA]</scope>
    <source>
        <strain evidence="8 9">C231</strain>
    </source>
</reference>
<protein>
    <submittedName>
        <fullName evidence="8">Uncharacterized protein</fullName>
    </submittedName>
</protein>
<gene>
    <name evidence="8" type="ORF">CPC231_04995</name>
</gene>
<feature type="domain" description="DUF5979" evidence="7">
    <location>
        <begin position="373"/>
        <end position="477"/>
    </location>
</feature>
<evidence type="ECO:0000259" key="7">
    <source>
        <dbReference type="Pfam" id="PF19407"/>
    </source>
</evidence>
<dbReference type="InterPro" id="IPR046022">
    <property type="entry name" value="DUF5979"/>
</dbReference>
<dbReference type="STRING" id="681645.CpC231_0989"/>
<dbReference type="InterPro" id="IPR008966">
    <property type="entry name" value="Adhesion_dom_sf"/>
</dbReference>
<dbReference type="KEGG" id="cpq:CPC231_04995"/>
<reference evidence="8 9" key="1">
    <citation type="journal article" date="2011" name="J. Bacteriol.">
        <title>Complete genome sequence of Corynebacterium pseudotuberculosis I19, a strain isolated from a cow in Israel with bovine mastitis.</title>
        <authorList>
            <consortium name="Consortium: Rede Paraense de Genomica e Proteomica (RPGP)"/>
            <person name="Silva A."/>
            <person name="Schneider M.P."/>
            <person name="Cerdeira L."/>
            <person name="Barbosa M.S."/>
            <person name="Ramos R.T."/>
            <person name="Carneiro A.R."/>
            <person name="Santos R."/>
            <person name="Lima M."/>
            <person name="D'Afonseca V."/>
            <person name="Almeida S.S."/>
            <person name="Santos A.R."/>
            <person name="Soares S.C."/>
            <person name="Pinto A.C."/>
            <person name="Ali A."/>
            <person name="Dorella F.A."/>
            <person name="Rocha F."/>
            <person name="de Abreu V.A."/>
            <person name="Trost E."/>
            <person name="Tauch A."/>
            <person name="Shpigel N."/>
            <person name="Miyoshi A."/>
            <person name="Azevedo V."/>
        </authorList>
    </citation>
    <scope>NUCLEOTIDE SEQUENCE [LARGE SCALE GENOMIC DNA]</scope>
    <source>
        <strain evidence="8 9">C231</strain>
    </source>
</reference>
<dbReference type="InterPro" id="IPR041171">
    <property type="entry name" value="SDR_Ig"/>
</dbReference>
<sequence>MNRLARNIRLLQGVCLLTVVTLVFSILNIGVMVPTTNAQNAECAGRWENLKWEEGQGVKNGSYTDANQFSVATFDWSVPDTSKAGQTFTLQLPSQLKPASGAPNAFELKDASGVKVADAVWEGKVLTITLADYADSHFNVIGQARISLEWDRANIDTNRGYDSKTDGLLNFYGCGNGGLEGVYPKDGPSGDTHENGKRGQYAGEYVVEGIPYYLSRWTIYVDGRTKGNNGINEFTVTDTAPVGHKFVCDSKYSRNFIPTEVGTFYQGIYHRDSIIDASERKQGGSYTGITARGILHTGYGFELSCSENLLTVRFPYGVSQNSGPLINFYTYTTERPRPFSSQKNTAYVGDKPIEGFTYIPGAEGSGSGNVGGFSIKKVVMGGAGTQVPASFKFKYKCVRDSNIIEKTVDVSPNDGFIHIKNIEKGMRCEVTEVSSENTIPKSRLTWEIDGTPADKANFEVRSPEEKSIDLIAINTYDAAPETGTFTITKKVSGWDEEKAKTKSLLLTINAKLLGRMKLRGKSR</sequence>
<dbReference type="Pfam" id="PF19407">
    <property type="entry name" value="DUF5979"/>
    <property type="match status" value="1"/>
</dbReference>
<keyword evidence="3" id="KW-0964">Secreted</keyword>
<accession>D9QA91</accession>
<dbReference type="Pfam" id="PF17961">
    <property type="entry name" value="Big_8"/>
    <property type="match status" value="1"/>
</dbReference>
<keyword evidence="5" id="KW-0572">Peptidoglycan-anchor</keyword>
<evidence type="ECO:0000256" key="5">
    <source>
        <dbReference type="ARBA" id="ARBA00023088"/>
    </source>
</evidence>
<evidence type="ECO:0000259" key="6">
    <source>
        <dbReference type="Pfam" id="PF17961"/>
    </source>
</evidence>
<dbReference type="Proteomes" id="UP000000276">
    <property type="component" value="Chromosome"/>
</dbReference>
<keyword evidence="4" id="KW-0732">Signal</keyword>
<evidence type="ECO:0000256" key="4">
    <source>
        <dbReference type="ARBA" id="ARBA00022729"/>
    </source>
</evidence>
<keyword evidence="2" id="KW-0134">Cell wall</keyword>
<evidence type="ECO:0000256" key="1">
    <source>
        <dbReference type="ARBA" id="ARBA00004168"/>
    </source>
</evidence>
<evidence type="ECO:0000313" key="9">
    <source>
        <dbReference type="Proteomes" id="UP000000276"/>
    </source>
</evidence>
<evidence type="ECO:0000256" key="2">
    <source>
        <dbReference type="ARBA" id="ARBA00022512"/>
    </source>
</evidence>
<dbReference type="OrthoDB" id="5142801at2"/>
<comment type="subcellular location">
    <subcellularLocation>
        <location evidence="1">Secreted</location>
        <location evidence="1">Cell wall</location>
        <topology evidence="1">Peptidoglycan-anchor</topology>
    </subcellularLocation>
</comment>
<organism evidence="8 9">
    <name type="scientific">Corynebacterium pseudotuberculosis (strain C231)</name>
    <dbReference type="NCBI Taxonomy" id="681645"/>
    <lineage>
        <taxon>Bacteria</taxon>
        <taxon>Bacillati</taxon>
        <taxon>Actinomycetota</taxon>
        <taxon>Actinomycetes</taxon>
        <taxon>Mycobacteriales</taxon>
        <taxon>Corynebacteriaceae</taxon>
        <taxon>Corynebacterium</taxon>
    </lineage>
</organism>
<dbReference type="AlphaFoldDB" id="D9QA91"/>
<dbReference type="GO" id="GO:0007155">
    <property type="term" value="P:cell adhesion"/>
    <property type="evidence" value="ECO:0007669"/>
    <property type="project" value="InterPro"/>
</dbReference>
<evidence type="ECO:0000256" key="3">
    <source>
        <dbReference type="ARBA" id="ARBA00022525"/>
    </source>
</evidence>
<feature type="domain" description="SDR-like Ig" evidence="6">
    <location>
        <begin position="72"/>
        <end position="158"/>
    </location>
</feature>
<keyword evidence="9" id="KW-1185">Reference proteome</keyword>
<dbReference type="Gene3D" id="2.60.40.1280">
    <property type="match status" value="1"/>
</dbReference>
<dbReference type="EMBL" id="CP001829">
    <property type="protein sequence ID" value="ADL10467.2"/>
    <property type="molecule type" value="Genomic_DNA"/>
</dbReference>
<dbReference type="SUPFAM" id="SSF49401">
    <property type="entry name" value="Bacterial adhesins"/>
    <property type="match status" value="1"/>
</dbReference>
<proteinExistence type="predicted"/>
<dbReference type="InterPro" id="IPR011252">
    <property type="entry name" value="Fibrogen-bd_dom1"/>
</dbReference>
<name>D9QA91_CORP2</name>
<evidence type="ECO:0000313" key="8">
    <source>
        <dbReference type="EMBL" id="ADL10467.2"/>
    </source>
</evidence>